<dbReference type="Proteomes" id="UP000789396">
    <property type="component" value="Unassembled WGS sequence"/>
</dbReference>
<reference evidence="1" key="1">
    <citation type="submission" date="2021-06" db="EMBL/GenBank/DDBJ databases">
        <authorList>
            <person name="Kallberg Y."/>
            <person name="Tangrot J."/>
            <person name="Rosling A."/>
        </authorList>
    </citation>
    <scope>NUCLEOTIDE SEQUENCE</scope>
    <source>
        <strain evidence="1">IN212</strain>
    </source>
</reference>
<evidence type="ECO:0000313" key="1">
    <source>
        <dbReference type="EMBL" id="CAG8464736.1"/>
    </source>
</evidence>
<proteinExistence type="predicted"/>
<evidence type="ECO:0000313" key="2">
    <source>
        <dbReference type="Proteomes" id="UP000789396"/>
    </source>
</evidence>
<dbReference type="AlphaFoldDB" id="A0A9N8Z0F1"/>
<protein>
    <submittedName>
        <fullName evidence="1">19952_t:CDS:1</fullName>
    </submittedName>
</protein>
<gene>
    <name evidence="1" type="ORF">RFULGI_LOCUS843</name>
</gene>
<organism evidence="1 2">
    <name type="scientific">Racocetra fulgida</name>
    <dbReference type="NCBI Taxonomy" id="60492"/>
    <lineage>
        <taxon>Eukaryota</taxon>
        <taxon>Fungi</taxon>
        <taxon>Fungi incertae sedis</taxon>
        <taxon>Mucoromycota</taxon>
        <taxon>Glomeromycotina</taxon>
        <taxon>Glomeromycetes</taxon>
        <taxon>Diversisporales</taxon>
        <taxon>Gigasporaceae</taxon>
        <taxon>Racocetra</taxon>
    </lineage>
</organism>
<dbReference type="EMBL" id="CAJVPZ010000421">
    <property type="protein sequence ID" value="CAG8464736.1"/>
    <property type="molecule type" value="Genomic_DNA"/>
</dbReference>
<comment type="caution">
    <text evidence="1">The sequence shown here is derived from an EMBL/GenBank/DDBJ whole genome shotgun (WGS) entry which is preliminary data.</text>
</comment>
<sequence length="64" mass="7433">MIENEALNRESLKTIAITVVTRKKKAMTIRTTLITLIEIKEECTEIKLLKEQQARKCKCDQIEV</sequence>
<accession>A0A9N8Z0F1</accession>
<name>A0A9N8Z0F1_9GLOM</name>
<keyword evidence="2" id="KW-1185">Reference proteome</keyword>